<dbReference type="EMBL" id="QGHB01000001">
    <property type="protein sequence ID" value="PWK90668.1"/>
    <property type="molecule type" value="Genomic_DNA"/>
</dbReference>
<reference evidence="1 2" key="1">
    <citation type="submission" date="2018-05" db="EMBL/GenBank/DDBJ databases">
        <title>Genomic Encyclopedia of Type Strains, Phase IV (KMG-IV): sequencing the most valuable type-strain genomes for metagenomic binning, comparative biology and taxonomic classification.</title>
        <authorList>
            <person name="Goeker M."/>
        </authorList>
    </citation>
    <scope>NUCLEOTIDE SEQUENCE [LARGE SCALE GENOMIC DNA]</scope>
    <source>
        <strain evidence="1 2">DSM 45480</strain>
    </source>
</reference>
<comment type="caution">
    <text evidence="1">The sequence shown here is derived from an EMBL/GenBank/DDBJ whole genome shotgun (WGS) entry which is preliminary data.</text>
</comment>
<proteinExistence type="predicted"/>
<sequence length="75" mass="8202">MHLAVGEQLPALLTRWNTEPPAIRYVLACLAALYPQHGQQIVEDVAAMATEYAGRRLGSTCNSPKHSCVPTTRAR</sequence>
<gene>
    <name evidence="1" type="ORF">C8D88_101686</name>
</gene>
<evidence type="ECO:0000313" key="1">
    <source>
        <dbReference type="EMBL" id="PWK90668.1"/>
    </source>
</evidence>
<name>A0A316IK11_9PSEU</name>
<evidence type="ECO:0000313" key="2">
    <source>
        <dbReference type="Proteomes" id="UP000246005"/>
    </source>
</evidence>
<accession>A0A316IK11</accession>
<protein>
    <submittedName>
        <fullName evidence="1">Uncharacterized protein</fullName>
    </submittedName>
</protein>
<dbReference type="AlphaFoldDB" id="A0A316IK11"/>
<dbReference type="Proteomes" id="UP000246005">
    <property type="component" value="Unassembled WGS sequence"/>
</dbReference>
<organism evidence="1 2">
    <name type="scientific">Lentzea atacamensis</name>
    <dbReference type="NCBI Taxonomy" id="531938"/>
    <lineage>
        <taxon>Bacteria</taxon>
        <taxon>Bacillati</taxon>
        <taxon>Actinomycetota</taxon>
        <taxon>Actinomycetes</taxon>
        <taxon>Pseudonocardiales</taxon>
        <taxon>Pseudonocardiaceae</taxon>
        <taxon>Lentzea</taxon>
    </lineage>
</organism>